<name>A0ABW4X1Z8_9BACT</name>
<evidence type="ECO:0000313" key="3">
    <source>
        <dbReference type="Proteomes" id="UP001597369"/>
    </source>
</evidence>
<gene>
    <name evidence="2" type="ORF">ACFSKU_19125</name>
</gene>
<protein>
    <recommendedName>
        <fullName evidence="4">Lipoprotein</fullName>
    </recommendedName>
</protein>
<keyword evidence="3" id="KW-1185">Reference proteome</keyword>
<evidence type="ECO:0000256" key="1">
    <source>
        <dbReference type="SAM" id="SignalP"/>
    </source>
</evidence>
<proteinExistence type="predicted"/>
<evidence type="ECO:0008006" key="4">
    <source>
        <dbReference type="Google" id="ProtNLM"/>
    </source>
</evidence>
<dbReference type="RefSeq" id="WP_229957519.1">
    <property type="nucleotide sequence ID" value="NZ_JAJJWI010000001.1"/>
</dbReference>
<comment type="caution">
    <text evidence="2">The sequence shown here is derived from an EMBL/GenBank/DDBJ whole genome shotgun (WGS) entry which is preliminary data.</text>
</comment>
<reference evidence="3" key="1">
    <citation type="journal article" date="2019" name="Int. J. Syst. Evol. Microbiol.">
        <title>The Global Catalogue of Microorganisms (GCM) 10K type strain sequencing project: providing services to taxonomists for standard genome sequencing and annotation.</title>
        <authorList>
            <consortium name="The Broad Institute Genomics Platform"/>
            <consortium name="The Broad Institute Genome Sequencing Center for Infectious Disease"/>
            <person name="Wu L."/>
            <person name="Ma J."/>
        </authorList>
    </citation>
    <scope>NUCLEOTIDE SEQUENCE [LARGE SCALE GENOMIC DNA]</scope>
    <source>
        <strain evidence="3">JCM 16545</strain>
    </source>
</reference>
<organism evidence="2 3">
    <name type="scientific">Pontibacter silvestris</name>
    <dbReference type="NCBI Taxonomy" id="2305183"/>
    <lineage>
        <taxon>Bacteria</taxon>
        <taxon>Pseudomonadati</taxon>
        <taxon>Bacteroidota</taxon>
        <taxon>Cytophagia</taxon>
        <taxon>Cytophagales</taxon>
        <taxon>Hymenobacteraceae</taxon>
        <taxon>Pontibacter</taxon>
    </lineage>
</organism>
<evidence type="ECO:0000313" key="2">
    <source>
        <dbReference type="EMBL" id="MFD2069009.1"/>
    </source>
</evidence>
<dbReference type="Proteomes" id="UP001597369">
    <property type="component" value="Unassembled WGS sequence"/>
</dbReference>
<accession>A0ABW4X1Z8</accession>
<sequence length="205" mass="22811">MKKISIFTALLTMTVLLFSCKQAQDIKAFTEANYSLQGVEDVKLNGIDLEDRLQTKRNLSYNEQDSLLNAITNNSLQVSAVMALYVDLQDQTEERALTLTKLKWLLLVNGEEALTGTINRDIVLQDGLNTVPFNTPVQLTENDGQPNYTGLSRLITLIGQQRDIRQHVTFQIKPTVQTPVGNIESPSFITVMKPAEVAVSNGETQ</sequence>
<dbReference type="EMBL" id="JBHUHV010000058">
    <property type="protein sequence ID" value="MFD2069009.1"/>
    <property type="molecule type" value="Genomic_DNA"/>
</dbReference>
<dbReference type="PROSITE" id="PS51257">
    <property type="entry name" value="PROKAR_LIPOPROTEIN"/>
    <property type="match status" value="1"/>
</dbReference>
<keyword evidence="1" id="KW-0732">Signal</keyword>
<feature type="signal peptide" evidence="1">
    <location>
        <begin position="1"/>
        <end position="23"/>
    </location>
</feature>
<feature type="chain" id="PRO_5046401113" description="Lipoprotein" evidence="1">
    <location>
        <begin position="24"/>
        <end position="205"/>
    </location>
</feature>